<dbReference type="HOGENOM" id="CLU_2982414_0_0_1"/>
<accession>A0A0E0JY21</accession>
<feature type="region of interest" description="Disordered" evidence="1">
    <location>
        <begin position="1"/>
        <end position="24"/>
    </location>
</feature>
<keyword evidence="3" id="KW-1185">Reference proteome</keyword>
<evidence type="ECO:0000313" key="3">
    <source>
        <dbReference type="Proteomes" id="UP000026962"/>
    </source>
</evidence>
<dbReference type="EnsemblPlants" id="OPUNC02G09720.1">
    <property type="protein sequence ID" value="OPUNC02G09720.1"/>
    <property type="gene ID" value="OPUNC02G09720"/>
</dbReference>
<name>A0A0E0JY21_ORYPU</name>
<dbReference type="Gramene" id="OPUNC02G09720.1">
    <property type="protein sequence ID" value="OPUNC02G09720.1"/>
    <property type="gene ID" value="OPUNC02G09720"/>
</dbReference>
<feature type="compositionally biased region" description="Basic and acidic residues" evidence="1">
    <location>
        <begin position="1"/>
        <end position="16"/>
    </location>
</feature>
<reference evidence="2" key="1">
    <citation type="submission" date="2015-04" db="UniProtKB">
        <authorList>
            <consortium name="EnsemblPlants"/>
        </authorList>
    </citation>
    <scope>IDENTIFICATION</scope>
</reference>
<protein>
    <submittedName>
        <fullName evidence="2">Uncharacterized protein</fullName>
    </submittedName>
</protein>
<organism evidence="2">
    <name type="scientific">Oryza punctata</name>
    <name type="common">Red rice</name>
    <dbReference type="NCBI Taxonomy" id="4537"/>
    <lineage>
        <taxon>Eukaryota</taxon>
        <taxon>Viridiplantae</taxon>
        <taxon>Streptophyta</taxon>
        <taxon>Embryophyta</taxon>
        <taxon>Tracheophyta</taxon>
        <taxon>Spermatophyta</taxon>
        <taxon>Magnoliopsida</taxon>
        <taxon>Liliopsida</taxon>
        <taxon>Poales</taxon>
        <taxon>Poaceae</taxon>
        <taxon>BOP clade</taxon>
        <taxon>Oryzoideae</taxon>
        <taxon>Oryzeae</taxon>
        <taxon>Oryzinae</taxon>
        <taxon>Oryza</taxon>
    </lineage>
</organism>
<evidence type="ECO:0000313" key="2">
    <source>
        <dbReference type="EnsemblPlants" id="OPUNC02G09720.1"/>
    </source>
</evidence>
<evidence type="ECO:0000256" key="1">
    <source>
        <dbReference type="SAM" id="MobiDB-lite"/>
    </source>
</evidence>
<proteinExistence type="predicted"/>
<sequence length="58" mass="6518">MLLPLERVEKRKKGEENNPAPWKSMSEECTGYMREFLTGLAALAYCSNVVVVAREVTA</sequence>
<reference evidence="2" key="2">
    <citation type="submission" date="2018-05" db="EMBL/GenBank/DDBJ databases">
        <title>OpunRS2 (Oryza punctata Reference Sequence Version 2).</title>
        <authorList>
            <person name="Zhang J."/>
            <person name="Kudrna D."/>
            <person name="Lee S."/>
            <person name="Talag J."/>
            <person name="Welchert J."/>
            <person name="Wing R.A."/>
        </authorList>
    </citation>
    <scope>NUCLEOTIDE SEQUENCE [LARGE SCALE GENOMIC DNA]</scope>
</reference>
<dbReference type="Proteomes" id="UP000026962">
    <property type="component" value="Chromosome 2"/>
</dbReference>
<dbReference type="AlphaFoldDB" id="A0A0E0JY21"/>